<dbReference type="PANTHER" id="PTHR34988:SF1">
    <property type="entry name" value="DNA-BINDING PROTEIN"/>
    <property type="match status" value="1"/>
</dbReference>
<reference evidence="2 3" key="1">
    <citation type="submission" date="2019-09" db="EMBL/GenBank/DDBJ databases">
        <title>Complete genome sequence of Arachidicoccus sp. B3-10 isolated from apple orchard soil.</title>
        <authorList>
            <person name="Kim H.S."/>
            <person name="Han K.-I."/>
            <person name="Suh M.K."/>
            <person name="Lee K.C."/>
            <person name="Eom M.K."/>
            <person name="Kim J.-S."/>
            <person name="Kang S.W."/>
            <person name="Sin Y."/>
            <person name="Lee J.-S."/>
        </authorList>
    </citation>
    <scope>NUCLEOTIDE SEQUENCE [LARGE SCALE GENOMIC DNA]</scope>
    <source>
        <strain evidence="2 3">B3-10</strain>
    </source>
</reference>
<dbReference type="KEGG" id="arac:E0W69_005450"/>
<keyword evidence="3" id="KW-1185">Reference proteome</keyword>
<accession>A0A5P2GB64</accession>
<dbReference type="Gene3D" id="3.30.1330.80">
    <property type="entry name" value="Hypothetical protein, similar to alpha- acetolactate decarboxylase, domain 2"/>
    <property type="match status" value="1"/>
</dbReference>
<dbReference type="SUPFAM" id="SSF117856">
    <property type="entry name" value="AF0104/ALDC/Ptd012-like"/>
    <property type="match status" value="1"/>
</dbReference>
<dbReference type="CDD" id="cd11378">
    <property type="entry name" value="DUF296"/>
    <property type="match status" value="1"/>
</dbReference>
<dbReference type="PROSITE" id="PS51742">
    <property type="entry name" value="PPC"/>
    <property type="match status" value="1"/>
</dbReference>
<protein>
    <submittedName>
        <fullName evidence="2">DNA-binding protein</fullName>
    </submittedName>
</protein>
<evidence type="ECO:0000259" key="1">
    <source>
        <dbReference type="PROSITE" id="PS51742"/>
    </source>
</evidence>
<dbReference type="Pfam" id="PF03479">
    <property type="entry name" value="PCC"/>
    <property type="match status" value="1"/>
</dbReference>
<dbReference type="InterPro" id="IPR005175">
    <property type="entry name" value="PPC_dom"/>
</dbReference>
<sequence length="155" mass="17167">MTQVNAQSFIKGNGWTARKVGTTYIVSLNDKTSILEDLTDFVKSEKITAGSIVGIGAINEATLRFFDPTTKNYVDKKFSEQMEVSNITGNISEVLDKPMLHLHVTLGRSDYSALAGHLLDGKIRGAGELYVYPVDSKIIKVKNENVGLNFYDFEK</sequence>
<dbReference type="InterPro" id="IPR025707">
    <property type="entry name" value="DNA_bp_PD1"/>
</dbReference>
<organism evidence="2 3">
    <name type="scientific">Rhizosphaericola mali</name>
    <dbReference type="NCBI Taxonomy" id="2545455"/>
    <lineage>
        <taxon>Bacteria</taxon>
        <taxon>Pseudomonadati</taxon>
        <taxon>Bacteroidota</taxon>
        <taxon>Chitinophagia</taxon>
        <taxon>Chitinophagales</taxon>
        <taxon>Chitinophagaceae</taxon>
        <taxon>Rhizosphaericola</taxon>
    </lineage>
</organism>
<dbReference type="OrthoDB" id="9798999at2"/>
<gene>
    <name evidence="2" type="ORF">E0W69_005450</name>
</gene>
<name>A0A5P2GB64_9BACT</name>
<dbReference type="GO" id="GO:0003677">
    <property type="term" value="F:DNA binding"/>
    <property type="evidence" value="ECO:0007669"/>
    <property type="project" value="UniProtKB-KW"/>
</dbReference>
<dbReference type="EMBL" id="CP044016">
    <property type="protein sequence ID" value="QES90920.1"/>
    <property type="molecule type" value="Genomic_DNA"/>
</dbReference>
<proteinExistence type="predicted"/>
<feature type="domain" description="PPC" evidence="1">
    <location>
        <begin position="18"/>
        <end position="154"/>
    </location>
</feature>
<dbReference type="Proteomes" id="UP000292424">
    <property type="component" value="Chromosome"/>
</dbReference>
<dbReference type="PIRSF" id="PIRSF016702">
    <property type="entry name" value="DNA_bp_PD1"/>
    <property type="match status" value="1"/>
</dbReference>
<evidence type="ECO:0000313" key="3">
    <source>
        <dbReference type="Proteomes" id="UP000292424"/>
    </source>
</evidence>
<evidence type="ECO:0000313" key="2">
    <source>
        <dbReference type="EMBL" id="QES90920.1"/>
    </source>
</evidence>
<dbReference type="AlphaFoldDB" id="A0A5P2GB64"/>
<dbReference type="PANTHER" id="PTHR34988">
    <property type="entry name" value="PROTEIN, PUTATIVE-RELATED"/>
    <property type="match status" value="1"/>
</dbReference>
<keyword evidence="2" id="KW-0238">DNA-binding</keyword>